<dbReference type="EMBL" id="VSWC01000016">
    <property type="protein sequence ID" value="KAA1111748.1"/>
    <property type="molecule type" value="Genomic_DNA"/>
</dbReference>
<feature type="compositionally biased region" description="Basic and acidic residues" evidence="1">
    <location>
        <begin position="84"/>
        <end position="97"/>
    </location>
</feature>
<name>A0A5B0QEX7_PUCGR</name>
<protein>
    <submittedName>
        <fullName evidence="2">Uncharacterized protein</fullName>
    </submittedName>
</protein>
<organism evidence="2 3">
    <name type="scientific">Puccinia graminis f. sp. tritici</name>
    <dbReference type="NCBI Taxonomy" id="56615"/>
    <lineage>
        <taxon>Eukaryota</taxon>
        <taxon>Fungi</taxon>
        <taxon>Dikarya</taxon>
        <taxon>Basidiomycota</taxon>
        <taxon>Pucciniomycotina</taxon>
        <taxon>Pucciniomycetes</taxon>
        <taxon>Pucciniales</taxon>
        <taxon>Pucciniaceae</taxon>
        <taxon>Puccinia</taxon>
    </lineage>
</organism>
<gene>
    <name evidence="2" type="ORF">PGT21_010527</name>
</gene>
<feature type="compositionally biased region" description="Basic and acidic residues" evidence="1">
    <location>
        <begin position="117"/>
        <end position="127"/>
    </location>
</feature>
<proteinExistence type="predicted"/>
<feature type="compositionally biased region" description="Polar residues" evidence="1">
    <location>
        <begin position="7"/>
        <end position="16"/>
    </location>
</feature>
<feature type="compositionally biased region" description="Polar residues" evidence="1">
    <location>
        <begin position="130"/>
        <end position="140"/>
    </location>
</feature>
<dbReference type="AlphaFoldDB" id="A0A5B0QEX7"/>
<evidence type="ECO:0000256" key="1">
    <source>
        <dbReference type="SAM" id="MobiDB-lite"/>
    </source>
</evidence>
<accession>A0A5B0QEX7</accession>
<sequence>MADLQVMSDSTSNVKPSNDLHADRQIAALENRGETRGKTNIKYGIRRTSWSVSTPSLGGARRQVDLSDWPRTPTGISAPGGARQEAKESRRIARDTQEDASPPPPPSPAKLGAPLKKTGENQKRWDASKQGPTNPASPQA</sequence>
<dbReference type="Proteomes" id="UP000324748">
    <property type="component" value="Unassembled WGS sequence"/>
</dbReference>
<evidence type="ECO:0000313" key="2">
    <source>
        <dbReference type="EMBL" id="KAA1111748.1"/>
    </source>
</evidence>
<feature type="region of interest" description="Disordered" evidence="1">
    <location>
        <begin position="1"/>
        <end position="140"/>
    </location>
</feature>
<evidence type="ECO:0000313" key="3">
    <source>
        <dbReference type="Proteomes" id="UP000324748"/>
    </source>
</evidence>
<comment type="caution">
    <text evidence="2">The sequence shown here is derived from an EMBL/GenBank/DDBJ whole genome shotgun (WGS) entry which is preliminary data.</text>
</comment>
<reference evidence="2 3" key="1">
    <citation type="submission" date="2019-05" db="EMBL/GenBank/DDBJ databases">
        <title>Emergence of the Ug99 lineage of the wheat stem rust pathogen through somatic hybridization.</title>
        <authorList>
            <person name="Li F."/>
            <person name="Upadhyaya N.M."/>
            <person name="Sperschneider J."/>
            <person name="Matny O."/>
            <person name="Nguyen-Phuc H."/>
            <person name="Mago R."/>
            <person name="Raley C."/>
            <person name="Miller M.E."/>
            <person name="Silverstein K.A.T."/>
            <person name="Henningsen E."/>
            <person name="Hirsch C.D."/>
            <person name="Visser B."/>
            <person name="Pretorius Z.A."/>
            <person name="Steffenson B.J."/>
            <person name="Schwessinger B."/>
            <person name="Dodds P.N."/>
            <person name="Figueroa M."/>
        </authorList>
    </citation>
    <scope>NUCLEOTIDE SEQUENCE [LARGE SCALE GENOMIC DNA]</scope>
    <source>
        <strain evidence="2">21-0</strain>
    </source>
</reference>
<keyword evidence="3" id="KW-1185">Reference proteome</keyword>